<dbReference type="AlphaFoldDB" id="A0A7T1BTK6"/>
<sequence length="240" mass="26452">MTQPATPPPPRITARCHPALEPLLPKPVPARQALPDWLRAMPAETPATSLAGAEVRTLKHCPPILDALSLGLMIPLAADLHIEKGEVSWDWDLPPLPDTLISRAPIGLHVPEQASGVPWHLAHNAILKFMNFWTLEAPPGWSLLFTHPLNREDLPFRTLSGLVDCDLFRDGYVHFPALWTDKDFSGTLPAGTPVAQVIPLPRTTPDLTTVPMAEAEIAANRKMQEALGEEPGTYRKNFRH</sequence>
<evidence type="ECO:0000313" key="2">
    <source>
        <dbReference type="Proteomes" id="UP000283786"/>
    </source>
</evidence>
<protein>
    <submittedName>
        <fullName evidence="1">Uncharacterized protein</fullName>
    </submittedName>
</protein>
<dbReference type="RefSeq" id="WP_196941916.1">
    <property type="nucleotide sequence ID" value="NZ_CP060436.1"/>
</dbReference>
<proteinExistence type="predicted"/>
<reference evidence="1 2" key="1">
    <citation type="submission" date="2020-08" db="EMBL/GenBank/DDBJ databases">
        <title>Genome sequence of Rhodobacteraceae bacterium Lw-13e.</title>
        <authorList>
            <person name="Poehlein A."/>
            <person name="Wolter L."/>
            <person name="Daniel R."/>
            <person name="Brinkhoff T."/>
        </authorList>
    </citation>
    <scope>NUCLEOTIDE SEQUENCE [LARGE SCALE GENOMIC DNA]</scope>
    <source>
        <strain evidence="1 2">Lw-13e</strain>
    </source>
</reference>
<evidence type="ECO:0000313" key="1">
    <source>
        <dbReference type="EMBL" id="QPM90220.1"/>
    </source>
</evidence>
<keyword evidence="2" id="KW-1185">Reference proteome</keyword>
<organism evidence="1 2">
    <name type="scientific">Pseudooceanicola algae</name>
    <dbReference type="NCBI Taxonomy" id="1537215"/>
    <lineage>
        <taxon>Bacteria</taxon>
        <taxon>Pseudomonadati</taxon>
        <taxon>Pseudomonadota</taxon>
        <taxon>Alphaproteobacteria</taxon>
        <taxon>Rhodobacterales</taxon>
        <taxon>Paracoccaceae</taxon>
        <taxon>Pseudooceanicola</taxon>
    </lineage>
</organism>
<name>A0A7T1BTK6_9RHOB</name>
<dbReference type="EMBL" id="CP060436">
    <property type="protein sequence ID" value="QPM90220.1"/>
    <property type="molecule type" value="Genomic_DNA"/>
</dbReference>
<accession>A0A7T1BTK6</accession>
<gene>
    <name evidence="1" type="ORF">PSAL_014550</name>
</gene>
<dbReference type="KEGG" id="palw:PSAL_014550"/>
<dbReference type="Proteomes" id="UP000283786">
    <property type="component" value="Chromosome"/>
</dbReference>